<gene>
    <name evidence="1" type="ORF">BO94DRAFT_226842</name>
</gene>
<reference evidence="1 2" key="1">
    <citation type="submission" date="2016-12" db="EMBL/GenBank/DDBJ databases">
        <title>The genomes of Aspergillus section Nigri reveals drivers in fungal speciation.</title>
        <authorList>
            <consortium name="DOE Joint Genome Institute"/>
            <person name="Vesth T.C."/>
            <person name="Nybo J."/>
            <person name="Theobald S."/>
            <person name="Brandl J."/>
            <person name="Frisvad J.C."/>
            <person name="Nielsen K.F."/>
            <person name="Lyhne E.K."/>
            <person name="Kogle M.E."/>
            <person name="Kuo A."/>
            <person name="Riley R."/>
            <person name="Clum A."/>
            <person name="Nolan M."/>
            <person name="Lipzen A."/>
            <person name="Salamov A."/>
            <person name="Henrissat B."/>
            <person name="Wiebenga A."/>
            <person name="De Vries R.P."/>
            <person name="Grigoriev I.V."/>
            <person name="Mortensen U.H."/>
            <person name="Andersen M.R."/>
            <person name="Baker S.E."/>
        </authorList>
    </citation>
    <scope>NUCLEOTIDE SEQUENCE [LARGE SCALE GENOMIC DNA]</scope>
    <source>
        <strain evidence="1 2">CBS 115572</strain>
    </source>
</reference>
<dbReference type="GeneID" id="37108410"/>
<comment type="caution">
    <text evidence="1">The sequence shown here is derived from an EMBL/GenBank/DDBJ whole genome shotgun (WGS) entry which is preliminary data.</text>
</comment>
<dbReference type="OrthoDB" id="4725912at2759"/>
<organism evidence="1 2">
    <name type="scientific">Aspergillus sclerotioniger CBS 115572</name>
    <dbReference type="NCBI Taxonomy" id="1450535"/>
    <lineage>
        <taxon>Eukaryota</taxon>
        <taxon>Fungi</taxon>
        <taxon>Dikarya</taxon>
        <taxon>Ascomycota</taxon>
        <taxon>Pezizomycotina</taxon>
        <taxon>Eurotiomycetes</taxon>
        <taxon>Eurotiomycetidae</taxon>
        <taxon>Eurotiales</taxon>
        <taxon>Aspergillaceae</taxon>
        <taxon>Aspergillus</taxon>
        <taxon>Aspergillus subgen. Circumdati</taxon>
    </lineage>
</organism>
<evidence type="ECO:0000313" key="1">
    <source>
        <dbReference type="EMBL" id="PWY95417.1"/>
    </source>
</evidence>
<protein>
    <submittedName>
        <fullName evidence="1">Uncharacterized protein</fullName>
    </submittedName>
</protein>
<proteinExistence type="predicted"/>
<accession>A0A317XCV7</accession>
<dbReference type="Proteomes" id="UP000246702">
    <property type="component" value="Unassembled WGS sequence"/>
</dbReference>
<dbReference type="EMBL" id="MSFK01000003">
    <property type="protein sequence ID" value="PWY95417.1"/>
    <property type="molecule type" value="Genomic_DNA"/>
</dbReference>
<evidence type="ECO:0000313" key="2">
    <source>
        <dbReference type="Proteomes" id="UP000246702"/>
    </source>
</evidence>
<dbReference type="RefSeq" id="XP_025472178.1">
    <property type="nucleotide sequence ID" value="XM_025606267.1"/>
</dbReference>
<dbReference type="AlphaFoldDB" id="A0A317XCV7"/>
<sequence length="166" mass="18491">MTTRSLNVDFTSWTGKHLEVTEGDTLVYSADLNLRKPHMVFQATGSARLPATVSFHAFTRAIDIDINGRQIPFKPRGTFEYEVPFDSPTVGSVFTWRNPHSMKPWDLECRDEQGTVVARFIPSTSWSRTKAGRLELDGLLGSGPIIDEVVVTGLALAYYIITQTLA</sequence>
<keyword evidence="2" id="KW-1185">Reference proteome</keyword>
<name>A0A317XCV7_9EURO</name>